<evidence type="ECO:0000313" key="2">
    <source>
        <dbReference type="EMBL" id="KAK2623576.1"/>
    </source>
</evidence>
<dbReference type="Proteomes" id="UP001285354">
    <property type="component" value="Unassembled WGS sequence"/>
</dbReference>
<name>A0AAD9SU19_9HELO</name>
<dbReference type="EMBL" id="JAUBYV010000013">
    <property type="protein sequence ID" value="KAK2623576.1"/>
    <property type="molecule type" value="Genomic_DNA"/>
</dbReference>
<dbReference type="InterPro" id="IPR009486">
    <property type="entry name" value="Pur_nuclsid_perm"/>
</dbReference>
<dbReference type="GO" id="GO:0055085">
    <property type="term" value="P:transmembrane transport"/>
    <property type="evidence" value="ECO:0007669"/>
    <property type="project" value="InterPro"/>
</dbReference>
<evidence type="ECO:0000256" key="1">
    <source>
        <dbReference type="SAM" id="MobiDB-lite"/>
    </source>
</evidence>
<evidence type="ECO:0008006" key="4">
    <source>
        <dbReference type="Google" id="ProtNLM"/>
    </source>
</evidence>
<comment type="caution">
    <text evidence="2">The sequence shown here is derived from an EMBL/GenBank/DDBJ whole genome shotgun (WGS) entry which is preliminary data.</text>
</comment>
<dbReference type="PANTHER" id="PTHR38643:SF1">
    <property type="entry name" value="PURINE NUCLEOSIDE PERMEASE C285.05-RELATED"/>
    <property type="match status" value="1"/>
</dbReference>
<keyword evidence="3" id="KW-1185">Reference proteome</keyword>
<proteinExistence type="predicted"/>
<sequence>MTGWILHVPLYTRPFLHSLATFTVLSDPRMIVHVLANLLVGTAALAAAVDWRGGFGSRDVSANGTKRTVVTPKVFIISMFSPEADIWYSNADTPGSIGNLLAKNITIPGLSPLFPAVHCLEDGSVCQLTTGEAEINAAVTITALMLSPLFNLEKTYFLIGGIAGVNPKYGTICDVAFSKYAVQVALQYEFDTREIPSNYSTGYIPQGSDAPGEYPQNIYGTEVFEVNGALRDIAAEFARTAALNDSSEAVAYRANYAPANNASAIYAAATKKPGIIKCDTATSDVYYSGVLLGLAFENTTALLTNGSGVYCMTAQEDNATLEALLRGAVHKIVDFSRIIIMRTASDFDRPYPGQSATENLFYSSPGAFDPAVRNIYLAGTPVIKGILGAWEKTFKKGVSPGHYIGDIFGTLGGIPDFGPGSEFDPEIGQPEKREEGEPVRDRRSMYRKRKLIPMKGVLGLEVARRANVAL</sequence>
<evidence type="ECO:0000313" key="3">
    <source>
        <dbReference type="Proteomes" id="UP001285354"/>
    </source>
</evidence>
<protein>
    <recommendedName>
        <fullName evidence="4">Purine nucleoside permease</fullName>
    </recommendedName>
</protein>
<accession>A0AAD9SU19</accession>
<dbReference type="AlphaFoldDB" id="A0AAD9SU19"/>
<dbReference type="PANTHER" id="PTHR38643">
    <property type="entry name" value="PURINE NUCLEOSIDE PERMEASE C285.05-RELATED"/>
    <property type="match status" value="1"/>
</dbReference>
<organism evidence="2 3">
    <name type="scientific">Diplocarpon rosae</name>
    <dbReference type="NCBI Taxonomy" id="946125"/>
    <lineage>
        <taxon>Eukaryota</taxon>
        <taxon>Fungi</taxon>
        <taxon>Dikarya</taxon>
        <taxon>Ascomycota</taxon>
        <taxon>Pezizomycotina</taxon>
        <taxon>Leotiomycetes</taxon>
        <taxon>Helotiales</taxon>
        <taxon>Drepanopezizaceae</taxon>
        <taxon>Diplocarpon</taxon>
    </lineage>
</organism>
<feature type="compositionally biased region" description="Basic and acidic residues" evidence="1">
    <location>
        <begin position="429"/>
        <end position="442"/>
    </location>
</feature>
<dbReference type="Pfam" id="PF06516">
    <property type="entry name" value="NUP"/>
    <property type="match status" value="1"/>
</dbReference>
<feature type="region of interest" description="Disordered" evidence="1">
    <location>
        <begin position="419"/>
        <end position="442"/>
    </location>
</feature>
<reference evidence="2" key="1">
    <citation type="submission" date="2023-06" db="EMBL/GenBank/DDBJ databases">
        <title>Draft genome of Marssonina rosae.</title>
        <authorList>
            <person name="Cheng Q."/>
        </authorList>
    </citation>
    <scope>NUCLEOTIDE SEQUENCE</scope>
    <source>
        <strain evidence="2">R4</strain>
    </source>
</reference>
<gene>
    <name evidence="2" type="ORF">QTJ16_007130</name>
</gene>
<dbReference type="GO" id="GO:0005783">
    <property type="term" value="C:endoplasmic reticulum"/>
    <property type="evidence" value="ECO:0007669"/>
    <property type="project" value="TreeGrafter"/>
</dbReference>